<dbReference type="eggNOG" id="ENOG502QVVG">
    <property type="taxonomic scope" value="Eukaryota"/>
</dbReference>
<evidence type="ECO:0000313" key="3">
    <source>
        <dbReference type="EMBL" id="ELV11571.1"/>
    </source>
</evidence>
<feature type="region of interest" description="Disordered" evidence="1">
    <location>
        <begin position="315"/>
        <end position="345"/>
    </location>
</feature>
<evidence type="ECO:0000259" key="2">
    <source>
        <dbReference type="Pfam" id="PF14914"/>
    </source>
</evidence>
<evidence type="ECO:0000256" key="1">
    <source>
        <dbReference type="SAM" id="MobiDB-lite"/>
    </source>
</evidence>
<gene>
    <name evidence="3" type="ORF">TREES_T100014474</name>
</gene>
<dbReference type="InParanoid" id="L8YB42"/>
<sequence>MKILQARKKKTSTELIIEPDTVSSNKTDVNVSAIMDEQLDFNDESDVISALNYVLPYISEGNIEDAESTLLPFIKLLFANIQNEGKPLGSSKDNRRSPSLELESSDPTYENKLEKPYFLENLLDEEIQEKMDEVNKKEKIAMLTQSSLLGPKFKRQIFPKKSETAQPQENSLAENENVEKRPQRENTVIKGPKSNKKRKLKEIRDQRNENKHSAQQSVQSISKEIRLRKPSPREPEQLYAEQGPGKLAGNSFHPERSFPREHKAAASSSLPHPVMHRPSASTTAKSLLEVGKKSDDLTDTFSVLEYANSRVKNMKVPKPTLHSPPNHHLDKTHSHVVHRTPESELNPKLRRKDMFRRLMLAKRPPFSLMRSLINSPSWEPFSSSDLSPQENLFPETLAKPSAENTIVEKISPRNDFEENVAIENSPVPEETNSENTAALHSSVTSLNLMPTVEQSGETQWDYNMGTNSPPKPKGFSNLPPLSLGDQFEIQLNQQLQSLIPNNDVRRLISHVIRTLKMDCSGARVQLACAKLMSRTGLLMKLLSEQQKVKMSKAEWDTDQWKTENYISESTEAQSEQKDQESREVRTVAETWETRTFPLFKICL</sequence>
<dbReference type="InterPro" id="IPR015753">
    <property type="entry name" value="LRRC37"/>
</dbReference>
<keyword evidence="4" id="KW-1185">Reference proteome</keyword>
<evidence type="ECO:0000313" key="4">
    <source>
        <dbReference type="Proteomes" id="UP000011518"/>
    </source>
</evidence>
<name>L8YB42_TUPCH</name>
<reference evidence="4" key="2">
    <citation type="journal article" date="2013" name="Nat. Commun.">
        <title>Genome of the Chinese tree shrew.</title>
        <authorList>
            <person name="Fan Y."/>
            <person name="Huang Z.Y."/>
            <person name="Cao C.C."/>
            <person name="Chen C.S."/>
            <person name="Chen Y.X."/>
            <person name="Fan D.D."/>
            <person name="He J."/>
            <person name="Hou H.L."/>
            <person name="Hu L."/>
            <person name="Hu X.T."/>
            <person name="Jiang X.T."/>
            <person name="Lai R."/>
            <person name="Lang Y.S."/>
            <person name="Liang B."/>
            <person name="Liao S.G."/>
            <person name="Mu D."/>
            <person name="Ma Y.Y."/>
            <person name="Niu Y.Y."/>
            <person name="Sun X.Q."/>
            <person name="Xia J.Q."/>
            <person name="Xiao J."/>
            <person name="Xiong Z.Q."/>
            <person name="Xu L."/>
            <person name="Yang L."/>
            <person name="Zhang Y."/>
            <person name="Zhao W."/>
            <person name="Zhao X.D."/>
            <person name="Zheng Y.T."/>
            <person name="Zhou J.M."/>
            <person name="Zhu Y.B."/>
            <person name="Zhang G.J."/>
            <person name="Wang J."/>
            <person name="Yao Y.G."/>
        </authorList>
    </citation>
    <scope>NUCLEOTIDE SEQUENCE [LARGE SCALE GENOMIC DNA]</scope>
</reference>
<dbReference type="Pfam" id="PF14914">
    <property type="entry name" value="LRRC37AB_C"/>
    <property type="match status" value="1"/>
</dbReference>
<feature type="compositionally biased region" description="Basic and acidic residues" evidence="1">
    <location>
        <begin position="223"/>
        <end position="236"/>
    </location>
</feature>
<feature type="compositionally biased region" description="Basic and acidic residues" evidence="1">
    <location>
        <begin position="202"/>
        <end position="212"/>
    </location>
</feature>
<reference evidence="4" key="1">
    <citation type="submission" date="2012-07" db="EMBL/GenBank/DDBJ databases">
        <title>Genome of the Chinese tree shrew, a rising model animal genetically related to primates.</title>
        <authorList>
            <person name="Zhang G."/>
            <person name="Fan Y."/>
            <person name="Yao Y."/>
            <person name="Huang Z."/>
        </authorList>
    </citation>
    <scope>NUCLEOTIDE SEQUENCE [LARGE SCALE GENOMIC DNA]</scope>
</reference>
<dbReference type="STRING" id="246437.L8YB42"/>
<dbReference type="EMBL" id="KB365079">
    <property type="protein sequence ID" value="ELV11571.1"/>
    <property type="molecule type" value="Genomic_DNA"/>
</dbReference>
<feature type="compositionally biased region" description="Basic and acidic residues" evidence="1">
    <location>
        <begin position="327"/>
        <end position="345"/>
    </location>
</feature>
<proteinExistence type="predicted"/>
<feature type="compositionally biased region" description="Polar residues" evidence="1">
    <location>
        <begin position="213"/>
        <end position="222"/>
    </location>
</feature>
<dbReference type="PANTHER" id="PTHR23045:SF9">
    <property type="entry name" value="LEUCINE RICH REPEAT CONTAINING 37A-RELATED"/>
    <property type="match status" value="1"/>
</dbReference>
<dbReference type="PANTHER" id="PTHR23045">
    <property type="entry name" value="LEUCINE-RICH REPEAT-CONTAINING PROTEIN 37A"/>
    <property type="match status" value="1"/>
</dbReference>
<feature type="compositionally biased region" description="Basic and acidic residues" evidence="1">
    <location>
        <begin position="253"/>
        <end position="264"/>
    </location>
</feature>
<feature type="region of interest" description="Disordered" evidence="1">
    <location>
        <begin position="85"/>
        <end position="113"/>
    </location>
</feature>
<dbReference type="Proteomes" id="UP000011518">
    <property type="component" value="Unassembled WGS sequence"/>
</dbReference>
<feature type="domain" description="LRRC37A/B like protein 1 C-terminal" evidence="2">
    <location>
        <begin position="484"/>
        <end position="585"/>
    </location>
</feature>
<dbReference type="AlphaFoldDB" id="L8YB42"/>
<dbReference type="InterPro" id="IPR029423">
    <property type="entry name" value="LRRC37AB_C"/>
</dbReference>
<organism evidence="3 4">
    <name type="scientific">Tupaia chinensis</name>
    <name type="common">Chinese tree shrew</name>
    <name type="synonym">Tupaia belangeri chinensis</name>
    <dbReference type="NCBI Taxonomy" id="246437"/>
    <lineage>
        <taxon>Eukaryota</taxon>
        <taxon>Metazoa</taxon>
        <taxon>Chordata</taxon>
        <taxon>Craniata</taxon>
        <taxon>Vertebrata</taxon>
        <taxon>Euteleostomi</taxon>
        <taxon>Mammalia</taxon>
        <taxon>Eutheria</taxon>
        <taxon>Euarchontoglires</taxon>
        <taxon>Scandentia</taxon>
        <taxon>Tupaiidae</taxon>
        <taxon>Tupaia</taxon>
    </lineage>
</organism>
<feature type="region of interest" description="Disordered" evidence="1">
    <location>
        <begin position="161"/>
        <end position="278"/>
    </location>
</feature>
<feature type="compositionally biased region" description="Polar residues" evidence="1">
    <location>
        <begin position="164"/>
        <end position="174"/>
    </location>
</feature>
<protein>
    <submittedName>
        <fullName evidence="3">Leucine-rich repeat-containing protein 37A3</fullName>
    </submittedName>
</protein>
<accession>L8YB42</accession>